<dbReference type="PANTHER" id="PTHR10000:SF8">
    <property type="entry name" value="HAD SUPERFAMILY HYDROLASE-LIKE, TYPE 3"/>
    <property type="match status" value="1"/>
</dbReference>
<dbReference type="InterPro" id="IPR023214">
    <property type="entry name" value="HAD_sf"/>
</dbReference>
<proteinExistence type="predicted"/>
<keyword evidence="2" id="KW-1185">Reference proteome</keyword>
<dbReference type="InterPro" id="IPR006379">
    <property type="entry name" value="HAD-SF_hydro_IIB"/>
</dbReference>
<dbReference type="RefSeq" id="WP_182632866.1">
    <property type="nucleotide sequence ID" value="NZ_JAALDM010000203.1"/>
</dbReference>
<accession>A0ABV5JQ74</accession>
<reference evidence="1 2" key="1">
    <citation type="submission" date="2024-09" db="EMBL/GenBank/DDBJ databases">
        <authorList>
            <person name="Sun Q."/>
            <person name="Mori K."/>
        </authorList>
    </citation>
    <scope>NUCLEOTIDE SEQUENCE [LARGE SCALE GENOMIC DNA]</scope>
    <source>
        <strain evidence="1 2">CCM 7659</strain>
    </source>
</reference>
<dbReference type="EMBL" id="JBHMDY010000002">
    <property type="protein sequence ID" value="MFB9259085.1"/>
    <property type="molecule type" value="Genomic_DNA"/>
</dbReference>
<dbReference type="Proteomes" id="UP001589700">
    <property type="component" value="Unassembled WGS sequence"/>
</dbReference>
<dbReference type="NCBIfam" id="TIGR01484">
    <property type="entry name" value="HAD-SF-IIB"/>
    <property type="match status" value="1"/>
</dbReference>
<evidence type="ECO:0000313" key="1">
    <source>
        <dbReference type="EMBL" id="MFB9259085.1"/>
    </source>
</evidence>
<dbReference type="SUPFAM" id="SSF56784">
    <property type="entry name" value="HAD-like"/>
    <property type="match status" value="1"/>
</dbReference>
<dbReference type="PANTHER" id="PTHR10000">
    <property type="entry name" value="PHOSPHOSERINE PHOSPHATASE"/>
    <property type="match status" value="1"/>
</dbReference>
<dbReference type="GO" id="GO:0016787">
    <property type="term" value="F:hydrolase activity"/>
    <property type="evidence" value="ECO:0007669"/>
    <property type="project" value="UniProtKB-KW"/>
</dbReference>
<evidence type="ECO:0000313" key="2">
    <source>
        <dbReference type="Proteomes" id="UP001589700"/>
    </source>
</evidence>
<protein>
    <submittedName>
        <fullName evidence="1">HAD family hydrolase</fullName>
        <ecNumber evidence="1">3.-.-.-</ecNumber>
        <ecNumber evidence="1">3.1.3.-</ecNumber>
    </submittedName>
</protein>
<dbReference type="EC" id="3.-.-.-" evidence="1"/>
<dbReference type="Pfam" id="PF08282">
    <property type="entry name" value="Hydrolase_3"/>
    <property type="match status" value="2"/>
</dbReference>
<keyword evidence="1" id="KW-0378">Hydrolase</keyword>
<comment type="caution">
    <text evidence="1">The sequence shown here is derived from an EMBL/GenBank/DDBJ whole genome shotgun (WGS) entry which is preliminary data.</text>
</comment>
<gene>
    <name evidence="1" type="ORF">ACFFVD_04650</name>
</gene>
<dbReference type="Gene3D" id="3.40.50.1000">
    <property type="entry name" value="HAD superfamily/HAD-like"/>
    <property type="match status" value="2"/>
</dbReference>
<organism evidence="1 2">
    <name type="scientific">Dietzia aerolata</name>
    <dbReference type="NCBI Taxonomy" id="595984"/>
    <lineage>
        <taxon>Bacteria</taxon>
        <taxon>Bacillati</taxon>
        <taxon>Actinomycetota</taxon>
        <taxon>Actinomycetes</taxon>
        <taxon>Mycobacteriales</taxon>
        <taxon>Dietziaceae</taxon>
        <taxon>Dietzia</taxon>
    </lineage>
</organism>
<dbReference type="EC" id="3.1.3.-" evidence="1"/>
<dbReference type="Gene3D" id="3.30.1240.10">
    <property type="match status" value="1"/>
</dbReference>
<sequence length="308" mass="31813">MTPSPSRPLLVATDVDGTLIGSDHLVPAANLAVIEDIVSSGASFVLATGRPPRWMDQIVDQLPVAPLAVSANGAVIMDTDSGEYLATTLLQTEVLAELDEILRERLPGSGIAAERLVTDAADANFVASPDYEHAWISIEHLEVGHEEVLSEPVLKLLARVPGMSSADMAAALRGSVEHLADLTFSSTDGLIEFAPRGVTKASGLAALMSGEVAIPASARSAAALIRPGGAAGGGGVGSGSAPDGGAAERVVPVTVAFGDMPNDMEMLRWADHGVAMGNAIPIVHEVADEVTLTNDDAGLAHVLRRWWA</sequence>
<dbReference type="InterPro" id="IPR036412">
    <property type="entry name" value="HAD-like_sf"/>
</dbReference>
<name>A0ABV5JQ74_9ACTN</name>